<dbReference type="EMBL" id="KN837120">
    <property type="protein sequence ID" value="KIJ43869.1"/>
    <property type="molecule type" value="Genomic_DNA"/>
</dbReference>
<name>A0A0C9VA79_SPHS4</name>
<reference evidence="1 2" key="1">
    <citation type="submission" date="2014-06" db="EMBL/GenBank/DDBJ databases">
        <title>Evolutionary Origins and Diversification of the Mycorrhizal Mutualists.</title>
        <authorList>
            <consortium name="DOE Joint Genome Institute"/>
            <consortium name="Mycorrhizal Genomics Consortium"/>
            <person name="Kohler A."/>
            <person name="Kuo A."/>
            <person name="Nagy L.G."/>
            <person name="Floudas D."/>
            <person name="Copeland A."/>
            <person name="Barry K.W."/>
            <person name="Cichocki N."/>
            <person name="Veneault-Fourrey C."/>
            <person name="LaButti K."/>
            <person name="Lindquist E.A."/>
            <person name="Lipzen A."/>
            <person name="Lundell T."/>
            <person name="Morin E."/>
            <person name="Murat C."/>
            <person name="Riley R."/>
            <person name="Ohm R."/>
            <person name="Sun H."/>
            <person name="Tunlid A."/>
            <person name="Henrissat B."/>
            <person name="Grigoriev I.V."/>
            <person name="Hibbett D.S."/>
            <person name="Martin F."/>
        </authorList>
    </citation>
    <scope>NUCLEOTIDE SEQUENCE [LARGE SCALE GENOMIC DNA]</scope>
    <source>
        <strain evidence="1 2">SS14</strain>
    </source>
</reference>
<dbReference type="Proteomes" id="UP000054279">
    <property type="component" value="Unassembled WGS sequence"/>
</dbReference>
<keyword evidence="2" id="KW-1185">Reference proteome</keyword>
<dbReference type="GO" id="GO:0016740">
    <property type="term" value="F:transferase activity"/>
    <property type="evidence" value="ECO:0007669"/>
    <property type="project" value="UniProtKB-KW"/>
</dbReference>
<dbReference type="HOGENOM" id="CLU_1381088_0_0_1"/>
<keyword evidence="1" id="KW-0808">Transferase</keyword>
<sequence length="198" mass="22967">MLRGLCFCLLSAFLVTFTLLELPAIIYYAFGLTPFSSSLLQRNPSPPPSHPIPQLIKEAEEKFEGLLLRQSTSLESTVAEYRRRYNRDPPKGFDEWYAFAEANDVRIIDEYDSMVRELEPFWRFSGEEFRRRVEQVGQLPSIDVVRLINGSTVTLNVTKKFHDSEDHARAKGFRVMIEKFQKKLPDMDFPINAKAESR</sequence>
<accession>A0A0C9VA79</accession>
<proteinExistence type="predicted"/>
<protein>
    <submittedName>
        <fullName evidence="1">Glycosyltransferase family 90 protein</fullName>
    </submittedName>
</protein>
<dbReference type="AlphaFoldDB" id="A0A0C9VA79"/>
<gene>
    <name evidence="1" type="ORF">M422DRAFT_169290</name>
</gene>
<feature type="non-terminal residue" evidence="1">
    <location>
        <position position="198"/>
    </location>
</feature>
<organism evidence="1 2">
    <name type="scientific">Sphaerobolus stellatus (strain SS14)</name>
    <dbReference type="NCBI Taxonomy" id="990650"/>
    <lineage>
        <taxon>Eukaryota</taxon>
        <taxon>Fungi</taxon>
        <taxon>Dikarya</taxon>
        <taxon>Basidiomycota</taxon>
        <taxon>Agaricomycotina</taxon>
        <taxon>Agaricomycetes</taxon>
        <taxon>Phallomycetidae</taxon>
        <taxon>Geastrales</taxon>
        <taxon>Sphaerobolaceae</taxon>
        <taxon>Sphaerobolus</taxon>
    </lineage>
</organism>
<evidence type="ECO:0000313" key="1">
    <source>
        <dbReference type="EMBL" id="KIJ43869.1"/>
    </source>
</evidence>
<dbReference type="OrthoDB" id="202415at2759"/>
<evidence type="ECO:0000313" key="2">
    <source>
        <dbReference type="Proteomes" id="UP000054279"/>
    </source>
</evidence>